<feature type="region of interest" description="Disordered" evidence="1">
    <location>
        <begin position="381"/>
        <end position="420"/>
    </location>
</feature>
<dbReference type="InterPro" id="IPR000198">
    <property type="entry name" value="RhoGAP_dom"/>
</dbReference>
<dbReference type="STRING" id="1230905.A0A1G4K9N9"/>
<organism evidence="3 4">
    <name type="scientific">Lachancea mirantina</name>
    <dbReference type="NCBI Taxonomy" id="1230905"/>
    <lineage>
        <taxon>Eukaryota</taxon>
        <taxon>Fungi</taxon>
        <taxon>Dikarya</taxon>
        <taxon>Ascomycota</taxon>
        <taxon>Saccharomycotina</taxon>
        <taxon>Saccharomycetes</taxon>
        <taxon>Saccharomycetales</taxon>
        <taxon>Saccharomycetaceae</taxon>
        <taxon>Lachancea</taxon>
    </lineage>
</organism>
<dbReference type="EMBL" id="LT598469">
    <property type="protein sequence ID" value="SCV00830.1"/>
    <property type="molecule type" value="Genomic_DNA"/>
</dbReference>
<evidence type="ECO:0000256" key="1">
    <source>
        <dbReference type="SAM" id="MobiDB-lite"/>
    </source>
</evidence>
<feature type="compositionally biased region" description="Low complexity" evidence="1">
    <location>
        <begin position="381"/>
        <end position="396"/>
    </location>
</feature>
<dbReference type="Pfam" id="PF13716">
    <property type="entry name" value="CRAL_TRIO_2"/>
    <property type="match status" value="1"/>
</dbReference>
<keyword evidence="4" id="KW-1185">Reference proteome</keyword>
<reference evidence="3 4" key="1">
    <citation type="submission" date="2016-03" db="EMBL/GenBank/DDBJ databases">
        <authorList>
            <person name="Devillers H."/>
        </authorList>
    </citation>
    <scope>NUCLEOTIDE SEQUENCE [LARGE SCALE GENOMIC DNA]</scope>
    <source>
        <strain evidence="3">CBS 11717</strain>
    </source>
</reference>
<dbReference type="GO" id="GO:0007264">
    <property type="term" value="P:small GTPase-mediated signal transduction"/>
    <property type="evidence" value="ECO:0007669"/>
    <property type="project" value="TreeGrafter"/>
</dbReference>
<dbReference type="InterPro" id="IPR036865">
    <property type="entry name" value="CRAL-TRIO_dom_sf"/>
</dbReference>
<dbReference type="PANTHER" id="PTHR45808">
    <property type="entry name" value="RHO GTPASE-ACTIVATING PROTEIN 68F"/>
    <property type="match status" value="1"/>
</dbReference>
<dbReference type="InterPro" id="IPR001251">
    <property type="entry name" value="CRAL-TRIO_dom"/>
</dbReference>
<accession>A0A1G4K9N9</accession>
<evidence type="ECO:0000313" key="3">
    <source>
        <dbReference type="EMBL" id="SCV00830.1"/>
    </source>
</evidence>
<dbReference type="InterPro" id="IPR008936">
    <property type="entry name" value="Rho_GTPase_activation_prot"/>
</dbReference>
<protein>
    <submittedName>
        <fullName evidence="3">LAMI_0G07558g1_1</fullName>
    </submittedName>
</protein>
<dbReference type="GO" id="GO:0005096">
    <property type="term" value="F:GTPase activator activity"/>
    <property type="evidence" value="ECO:0007669"/>
    <property type="project" value="TreeGrafter"/>
</dbReference>
<evidence type="ECO:0000259" key="2">
    <source>
        <dbReference type="PROSITE" id="PS50238"/>
    </source>
</evidence>
<evidence type="ECO:0000313" key="4">
    <source>
        <dbReference type="Proteomes" id="UP000191024"/>
    </source>
</evidence>
<proteinExistence type="predicted"/>
<dbReference type="PROSITE" id="PS50238">
    <property type="entry name" value="RHOGAP"/>
    <property type="match status" value="1"/>
</dbReference>
<dbReference type="SMART" id="SM00324">
    <property type="entry name" value="RhoGAP"/>
    <property type="match status" value="1"/>
</dbReference>
<dbReference type="Proteomes" id="UP000191024">
    <property type="component" value="Chromosome G"/>
</dbReference>
<dbReference type="Gene3D" id="3.40.525.10">
    <property type="entry name" value="CRAL-TRIO lipid binding domain"/>
    <property type="match status" value="1"/>
</dbReference>
<feature type="domain" description="Rho-GAP" evidence="2">
    <location>
        <begin position="178"/>
        <end position="357"/>
    </location>
</feature>
<dbReference type="CDD" id="cd00159">
    <property type="entry name" value="RhoGAP"/>
    <property type="match status" value="1"/>
</dbReference>
<dbReference type="PANTHER" id="PTHR45808:SF2">
    <property type="entry name" value="RHO GTPASE-ACTIVATING PROTEIN 68F"/>
    <property type="match status" value="1"/>
</dbReference>
<dbReference type="OrthoDB" id="410651at2759"/>
<dbReference type="Pfam" id="PF00620">
    <property type="entry name" value="RhoGAP"/>
    <property type="match status" value="1"/>
</dbReference>
<dbReference type="SUPFAM" id="SSF48350">
    <property type="entry name" value="GTPase activation domain, GAP"/>
    <property type="match status" value="1"/>
</dbReference>
<name>A0A1G4K9N9_9SACH</name>
<dbReference type="Gene3D" id="1.10.555.10">
    <property type="entry name" value="Rho GTPase activation protein"/>
    <property type="match status" value="1"/>
</dbReference>
<gene>
    <name evidence="3" type="ORF">LAMI_0G07558G</name>
</gene>
<sequence length="566" mass="64273">MAALNMSLNKIFYECLTLDPAHGHPIHVFDSTYLPSPEVFDSKEVYNDVIDQLMDELIIQLPETPCSLIVFSSGFMQNKLSWVFGVKMFSKIPKERRDKIRNIYVVHESFFVRTVSQVLANALNIKFLGNKSKLESLIHVSNLAELAAFVDIRGLRISLNVYLFDLEVTGDVELGIESGLDPKSFEQRQYRQLVFDKIFRRLRMDAPLTELVFQRPGSYQKVNILLGVIRRNNYVDLSQWDIYSLGSTFLHFLKNKTKPIFPIDLIPLPINDSYEYTYNTFVSMMMYNGYYELTKSVFKLFSALLMNTETSRHDYKSLSKCLTPTLCQEKVSINSGDRLAVGYRYVKNVLTHFSKLTEEIDRAGIFSETWDALEDRRSDTESCLSSKKSNSESTNSVPTVKVEKPLPLPQRPSITNTLPNHTNIIHETRGQVRVKSEASNMSSIFDENTTTGATSTASLAPSDIPARETDLKNFTGNTIMKSSAKPSFDNALLLAEHMNKLILDNNEKIQHFDKDLREKKKADQSGSKNSIGTAYSDIKSGNKVSRLAALYEERLTGLQLIQKMGT</sequence>
<dbReference type="GO" id="GO:0005737">
    <property type="term" value="C:cytoplasm"/>
    <property type="evidence" value="ECO:0007669"/>
    <property type="project" value="TreeGrafter"/>
</dbReference>
<dbReference type="AlphaFoldDB" id="A0A1G4K9N9"/>